<organism evidence="1">
    <name type="scientific">viral metagenome</name>
    <dbReference type="NCBI Taxonomy" id="1070528"/>
    <lineage>
        <taxon>unclassified sequences</taxon>
        <taxon>metagenomes</taxon>
        <taxon>organismal metagenomes</taxon>
    </lineage>
</organism>
<sequence length="76" mass="8952">MVTYLTQKEYEILEHLKTKTVNETAKEMNISSSNIYATLYNIRNKDEKSRNTINYLNNLKDSGKNPRLAKMLRRAQ</sequence>
<proteinExistence type="predicted"/>
<reference evidence="1" key="1">
    <citation type="submission" date="2020-03" db="EMBL/GenBank/DDBJ databases">
        <title>The deep terrestrial virosphere.</title>
        <authorList>
            <person name="Holmfeldt K."/>
            <person name="Nilsson E."/>
            <person name="Simone D."/>
            <person name="Lopez-Fernandez M."/>
            <person name="Wu X."/>
            <person name="de Brujin I."/>
            <person name="Lundin D."/>
            <person name="Andersson A."/>
            <person name="Bertilsson S."/>
            <person name="Dopson M."/>
        </authorList>
    </citation>
    <scope>NUCLEOTIDE SEQUENCE</scope>
    <source>
        <strain evidence="1">MM171B02101</strain>
    </source>
</reference>
<dbReference type="InterPro" id="IPR016032">
    <property type="entry name" value="Sig_transdc_resp-reg_C-effctor"/>
</dbReference>
<dbReference type="GO" id="GO:0003677">
    <property type="term" value="F:DNA binding"/>
    <property type="evidence" value="ECO:0007669"/>
    <property type="project" value="UniProtKB-KW"/>
</dbReference>
<protein>
    <submittedName>
        <fullName evidence="1">Putative LuxR-type DNA-binding HTH domain containing protein</fullName>
    </submittedName>
</protein>
<evidence type="ECO:0000313" key="1">
    <source>
        <dbReference type="EMBL" id="QJB01718.1"/>
    </source>
</evidence>
<keyword evidence="1" id="KW-0238">DNA-binding</keyword>
<dbReference type="GO" id="GO:0006355">
    <property type="term" value="P:regulation of DNA-templated transcription"/>
    <property type="evidence" value="ECO:0007669"/>
    <property type="project" value="InterPro"/>
</dbReference>
<dbReference type="EMBL" id="MT143727">
    <property type="protein sequence ID" value="QJB01718.1"/>
    <property type="molecule type" value="Genomic_DNA"/>
</dbReference>
<name>A0A6M3M2P0_9ZZZZ</name>
<gene>
    <name evidence="1" type="ORF">MM171B02101_0011</name>
</gene>
<dbReference type="AlphaFoldDB" id="A0A6M3M2P0"/>
<dbReference type="SUPFAM" id="SSF46894">
    <property type="entry name" value="C-terminal effector domain of the bipartite response regulators"/>
    <property type="match status" value="1"/>
</dbReference>
<accession>A0A6M3M2P0</accession>